<dbReference type="GO" id="GO:0051378">
    <property type="term" value="F:serotonin binding"/>
    <property type="evidence" value="ECO:0007669"/>
    <property type="project" value="TreeGrafter"/>
</dbReference>
<keyword evidence="4" id="KW-0769">Symport</keyword>
<dbReference type="GO" id="GO:0098793">
    <property type="term" value="C:presynapse"/>
    <property type="evidence" value="ECO:0007669"/>
    <property type="project" value="GOC"/>
</dbReference>
<protein>
    <submittedName>
        <fullName evidence="8">Sodium:neurotransmitter symporter family protein</fullName>
    </submittedName>
</protein>
<feature type="transmembrane region" description="Helical" evidence="7">
    <location>
        <begin position="28"/>
        <end position="47"/>
    </location>
</feature>
<evidence type="ECO:0000256" key="1">
    <source>
        <dbReference type="ARBA" id="ARBA00004141"/>
    </source>
</evidence>
<evidence type="ECO:0000313" key="9">
    <source>
        <dbReference type="Proteomes" id="UP000053660"/>
    </source>
</evidence>
<dbReference type="EMBL" id="KN550351">
    <property type="protein sequence ID" value="KHJ94373.1"/>
    <property type="molecule type" value="Genomic_DNA"/>
</dbReference>
<sequence>MTTEFAGIEALITGLCDESRLLARKREWFVAIVCVLYYFGSLPAISYGGQYVIPFLDEYGVSLSVLFIVTCEMVAVCWFYGIDRFSNDIKTMLGFYPGLYWRICWMMCPIFISVIFIMTVWHASLAPMQLPGYTFPTWSVGLGWFLRLLSVLSVPLFALYMLSYAKGTLAETFTSILPETLYDDLVIDCEEDDSIKDVNDDDDKLWEEEMRKSRNVKGSIRSSDFEVSEEMVGRAAAFYTSAEKGSGSLSCVQKISLH</sequence>
<evidence type="ECO:0000313" key="8">
    <source>
        <dbReference type="EMBL" id="KHJ94373.1"/>
    </source>
</evidence>
<keyword evidence="3 7" id="KW-0812">Transmembrane</keyword>
<evidence type="ECO:0000256" key="3">
    <source>
        <dbReference type="ARBA" id="ARBA00022692"/>
    </source>
</evidence>
<feature type="transmembrane region" description="Helical" evidence="7">
    <location>
        <begin position="59"/>
        <end position="82"/>
    </location>
</feature>
<comment type="subcellular location">
    <subcellularLocation>
        <location evidence="1">Membrane</location>
        <topology evidence="1">Multi-pass membrane protein</topology>
    </subcellularLocation>
</comment>
<dbReference type="Proteomes" id="UP000053660">
    <property type="component" value="Unassembled WGS sequence"/>
</dbReference>
<dbReference type="InterPro" id="IPR037272">
    <property type="entry name" value="SNS_sf"/>
</dbReference>
<dbReference type="InterPro" id="IPR000175">
    <property type="entry name" value="Na/ntran_symport"/>
</dbReference>
<dbReference type="Pfam" id="PF00209">
    <property type="entry name" value="SNF"/>
    <property type="match status" value="1"/>
</dbReference>
<accession>A0A0B1T9X5</accession>
<dbReference type="PANTHER" id="PTHR11616:SF279">
    <property type="entry name" value="SODIUM-DEPENDENT SEROTONIN TRANSPORTER"/>
    <property type="match status" value="1"/>
</dbReference>
<dbReference type="GO" id="GO:0005886">
    <property type="term" value="C:plasma membrane"/>
    <property type="evidence" value="ECO:0007669"/>
    <property type="project" value="TreeGrafter"/>
</dbReference>
<keyword evidence="6 7" id="KW-0472">Membrane</keyword>
<evidence type="ECO:0000256" key="2">
    <source>
        <dbReference type="ARBA" id="ARBA00022448"/>
    </source>
</evidence>
<feature type="transmembrane region" description="Helical" evidence="7">
    <location>
        <begin position="144"/>
        <end position="162"/>
    </location>
</feature>
<proteinExistence type="predicted"/>
<dbReference type="GO" id="GO:0005335">
    <property type="term" value="F:serotonin:sodium:chloride symporter activity"/>
    <property type="evidence" value="ECO:0007669"/>
    <property type="project" value="TreeGrafter"/>
</dbReference>
<keyword evidence="5 7" id="KW-1133">Transmembrane helix</keyword>
<name>A0A0B1T9X5_OESDE</name>
<dbReference type="SUPFAM" id="SSF161070">
    <property type="entry name" value="SNF-like"/>
    <property type="match status" value="1"/>
</dbReference>
<dbReference type="PANTHER" id="PTHR11616">
    <property type="entry name" value="SODIUM/CHLORIDE DEPENDENT TRANSPORTER"/>
    <property type="match status" value="1"/>
</dbReference>
<gene>
    <name evidence="8" type="ORF">OESDEN_05695</name>
</gene>
<dbReference type="GO" id="GO:0043005">
    <property type="term" value="C:neuron projection"/>
    <property type="evidence" value="ECO:0007669"/>
    <property type="project" value="TreeGrafter"/>
</dbReference>
<dbReference type="PROSITE" id="PS50267">
    <property type="entry name" value="NA_NEUROTRAN_SYMP_3"/>
    <property type="match status" value="1"/>
</dbReference>
<reference evidence="8 9" key="1">
    <citation type="submission" date="2014-03" db="EMBL/GenBank/DDBJ databases">
        <title>Draft genome of the hookworm Oesophagostomum dentatum.</title>
        <authorList>
            <person name="Mitreva M."/>
        </authorList>
    </citation>
    <scope>NUCLEOTIDE SEQUENCE [LARGE SCALE GENOMIC DNA]</scope>
    <source>
        <strain evidence="8 9">OD-Hann</strain>
    </source>
</reference>
<evidence type="ECO:0000256" key="6">
    <source>
        <dbReference type="ARBA" id="ARBA00023136"/>
    </source>
</evidence>
<keyword evidence="9" id="KW-1185">Reference proteome</keyword>
<evidence type="ECO:0000256" key="5">
    <source>
        <dbReference type="ARBA" id="ARBA00022989"/>
    </source>
</evidence>
<evidence type="ECO:0000256" key="4">
    <source>
        <dbReference type="ARBA" id="ARBA00022847"/>
    </source>
</evidence>
<organism evidence="8 9">
    <name type="scientific">Oesophagostomum dentatum</name>
    <name type="common">Nodular worm</name>
    <dbReference type="NCBI Taxonomy" id="61180"/>
    <lineage>
        <taxon>Eukaryota</taxon>
        <taxon>Metazoa</taxon>
        <taxon>Ecdysozoa</taxon>
        <taxon>Nematoda</taxon>
        <taxon>Chromadorea</taxon>
        <taxon>Rhabditida</taxon>
        <taxon>Rhabditina</taxon>
        <taxon>Rhabditomorpha</taxon>
        <taxon>Strongyloidea</taxon>
        <taxon>Strongylidae</taxon>
        <taxon>Oesophagostomum</taxon>
    </lineage>
</organism>
<evidence type="ECO:0000256" key="7">
    <source>
        <dbReference type="SAM" id="Phobius"/>
    </source>
</evidence>
<dbReference type="AlphaFoldDB" id="A0A0B1T9X5"/>
<keyword evidence="2" id="KW-0813">Transport</keyword>
<dbReference type="GO" id="GO:0006865">
    <property type="term" value="P:amino acid transport"/>
    <property type="evidence" value="ECO:0007669"/>
    <property type="project" value="TreeGrafter"/>
</dbReference>
<feature type="transmembrane region" description="Helical" evidence="7">
    <location>
        <begin position="103"/>
        <end position="124"/>
    </location>
</feature>
<dbReference type="OrthoDB" id="6581954at2759"/>